<evidence type="ECO:0000313" key="7">
    <source>
        <dbReference type="EMBL" id="EGW08440.1"/>
    </source>
</evidence>
<sequence>MPSRLRKTRKLWGHLSHGHSHIGKHRNHPEGLGNAGGMHHHRINLDKYHPGYFGKVGMRHYHLRRNQSFCPTVNLDKCGYWSVNRHGSKLPRTRLELPPSLMLCDRVTTKFWGKGELPKQLVIMKSKFFSRRAEERR</sequence>
<name>G3HWQ0_CRIGR</name>
<reference evidence="8" key="1">
    <citation type="journal article" date="2011" name="Nat. Biotechnol.">
        <title>The genomic sequence of the Chinese hamster ovary (CHO)-K1 cell line.</title>
        <authorList>
            <person name="Xu X."/>
            <person name="Nagarajan H."/>
            <person name="Lewis N.E."/>
            <person name="Pan S."/>
            <person name="Cai Z."/>
            <person name="Liu X."/>
            <person name="Chen W."/>
            <person name="Xie M."/>
            <person name="Wang W."/>
            <person name="Hammond S."/>
            <person name="Andersen M.R."/>
            <person name="Neff N."/>
            <person name="Passarelli B."/>
            <person name="Koh W."/>
            <person name="Fan H.C."/>
            <person name="Wang J."/>
            <person name="Gui Y."/>
            <person name="Lee K.H."/>
            <person name="Betenbaugh M.J."/>
            <person name="Quake S.R."/>
            <person name="Famili I."/>
            <person name="Palsson B.O."/>
            <person name="Wang J."/>
        </authorList>
    </citation>
    <scope>NUCLEOTIDE SEQUENCE [LARGE SCALE GENOMIC DNA]</scope>
    <source>
        <strain evidence="8">CHO K1 cell line</strain>
    </source>
</reference>
<proteinExistence type="inferred from homology"/>
<evidence type="ECO:0000256" key="2">
    <source>
        <dbReference type="ARBA" id="ARBA00022980"/>
    </source>
</evidence>
<evidence type="ECO:0000256" key="4">
    <source>
        <dbReference type="ARBA" id="ARBA00023278"/>
    </source>
</evidence>
<dbReference type="Proteomes" id="UP000001075">
    <property type="component" value="Unassembled WGS sequence"/>
</dbReference>
<protein>
    <recommendedName>
        <fullName evidence="5">Large ribosomal subunit protein uL15</fullName>
    </recommendedName>
    <alternativeName>
        <fullName evidence="6">60S ribosomal protein L27a</fullName>
    </alternativeName>
</protein>
<dbReference type="InterPro" id="IPR036227">
    <property type="entry name" value="Ribosomal_uL15/eL18_sf"/>
</dbReference>
<dbReference type="AlphaFoldDB" id="G3HWQ0"/>
<dbReference type="STRING" id="10029.G3HWQ0"/>
<dbReference type="GO" id="GO:0003735">
    <property type="term" value="F:structural constituent of ribosome"/>
    <property type="evidence" value="ECO:0007669"/>
    <property type="project" value="TreeGrafter"/>
</dbReference>
<organism evidence="7 8">
    <name type="scientific">Cricetulus griseus</name>
    <name type="common">Chinese hamster</name>
    <name type="synonym">Cricetulus barabensis griseus</name>
    <dbReference type="NCBI Taxonomy" id="10029"/>
    <lineage>
        <taxon>Eukaryota</taxon>
        <taxon>Metazoa</taxon>
        <taxon>Chordata</taxon>
        <taxon>Craniata</taxon>
        <taxon>Vertebrata</taxon>
        <taxon>Euteleostomi</taxon>
        <taxon>Mammalia</taxon>
        <taxon>Eutheria</taxon>
        <taxon>Euarchontoglires</taxon>
        <taxon>Glires</taxon>
        <taxon>Rodentia</taxon>
        <taxon>Myomorpha</taxon>
        <taxon>Muroidea</taxon>
        <taxon>Cricetidae</taxon>
        <taxon>Cricetinae</taxon>
        <taxon>Cricetulus</taxon>
    </lineage>
</organism>
<dbReference type="Gene3D" id="3.100.10.10">
    <property type="match status" value="1"/>
</dbReference>
<evidence type="ECO:0000313" key="8">
    <source>
        <dbReference type="Proteomes" id="UP000001075"/>
    </source>
</evidence>
<evidence type="ECO:0000256" key="6">
    <source>
        <dbReference type="ARBA" id="ARBA00035527"/>
    </source>
</evidence>
<dbReference type="PANTHER" id="PTHR11721:SF3">
    <property type="entry name" value="LARGE RIBOSOMAL SUBUNIT PROTEIN UL15"/>
    <property type="match status" value="1"/>
</dbReference>
<evidence type="ECO:0000256" key="1">
    <source>
        <dbReference type="ARBA" id="ARBA00007320"/>
    </source>
</evidence>
<evidence type="ECO:0000256" key="3">
    <source>
        <dbReference type="ARBA" id="ARBA00023274"/>
    </source>
</evidence>
<dbReference type="InParanoid" id="G3HWQ0"/>
<dbReference type="PANTHER" id="PTHR11721">
    <property type="entry name" value="60S RIBOSOMAL PROTEIN L27A"/>
    <property type="match status" value="1"/>
</dbReference>
<evidence type="ECO:0000256" key="5">
    <source>
        <dbReference type="ARBA" id="ARBA00035200"/>
    </source>
</evidence>
<keyword evidence="2 7" id="KW-0689">Ribosomal protein</keyword>
<dbReference type="SUPFAM" id="SSF52080">
    <property type="entry name" value="Ribosomal proteins L15p and L18e"/>
    <property type="match status" value="1"/>
</dbReference>
<keyword evidence="3" id="KW-0687">Ribonucleoprotein</keyword>
<dbReference type="GO" id="GO:0022625">
    <property type="term" value="C:cytosolic large ribosomal subunit"/>
    <property type="evidence" value="ECO:0007669"/>
    <property type="project" value="TreeGrafter"/>
</dbReference>
<gene>
    <name evidence="7" type="ORF">I79_015428</name>
</gene>
<dbReference type="EMBL" id="JH000837">
    <property type="protein sequence ID" value="EGW08440.1"/>
    <property type="molecule type" value="Genomic_DNA"/>
</dbReference>
<comment type="similarity">
    <text evidence="1">Belongs to the universal ribosomal protein uL15 family.</text>
</comment>
<accession>G3HWQ0</accession>
<keyword evidence="4" id="KW-0379">Hydroxylation</keyword>